<dbReference type="Pfam" id="PF00096">
    <property type="entry name" value="zf-C2H2"/>
    <property type="match status" value="2"/>
</dbReference>
<dbReference type="EMBL" id="MU806363">
    <property type="protein sequence ID" value="KAJ3835938.1"/>
    <property type="molecule type" value="Genomic_DNA"/>
</dbReference>
<dbReference type="PROSITE" id="PS50157">
    <property type="entry name" value="ZINC_FINGER_C2H2_2"/>
    <property type="match status" value="2"/>
</dbReference>
<proteinExistence type="predicted"/>
<dbReference type="SMART" id="SM00355">
    <property type="entry name" value="ZnF_C2H2"/>
    <property type="match status" value="2"/>
</dbReference>
<evidence type="ECO:0000256" key="1">
    <source>
        <dbReference type="ARBA" id="ARBA00022723"/>
    </source>
</evidence>
<comment type="caution">
    <text evidence="7">The sequence shown here is derived from an EMBL/GenBank/DDBJ whole genome shotgun (WGS) entry which is preliminary data.</text>
</comment>
<accession>A0AA38P432</accession>
<dbReference type="AlphaFoldDB" id="A0AA38P432"/>
<keyword evidence="4" id="KW-0862">Zinc</keyword>
<dbReference type="SUPFAM" id="SSF57667">
    <property type="entry name" value="beta-beta-alpha zinc fingers"/>
    <property type="match status" value="1"/>
</dbReference>
<keyword evidence="2" id="KW-0677">Repeat</keyword>
<dbReference type="Proteomes" id="UP001163846">
    <property type="component" value="Unassembled WGS sequence"/>
</dbReference>
<evidence type="ECO:0000313" key="8">
    <source>
        <dbReference type="Proteomes" id="UP001163846"/>
    </source>
</evidence>
<evidence type="ECO:0000256" key="3">
    <source>
        <dbReference type="ARBA" id="ARBA00022771"/>
    </source>
</evidence>
<dbReference type="Gene3D" id="3.30.160.60">
    <property type="entry name" value="Classic Zinc Finger"/>
    <property type="match status" value="2"/>
</dbReference>
<dbReference type="FunFam" id="3.30.160.60:FF:000086">
    <property type="entry name" value="transcription factor E4F1 isoform X1"/>
    <property type="match status" value="1"/>
</dbReference>
<keyword evidence="8" id="KW-1185">Reference proteome</keyword>
<evidence type="ECO:0000256" key="4">
    <source>
        <dbReference type="ARBA" id="ARBA00022833"/>
    </source>
</evidence>
<evidence type="ECO:0000313" key="7">
    <source>
        <dbReference type="EMBL" id="KAJ3835938.1"/>
    </source>
</evidence>
<dbReference type="InterPro" id="IPR036236">
    <property type="entry name" value="Znf_C2H2_sf"/>
</dbReference>
<organism evidence="7 8">
    <name type="scientific">Lentinula raphanica</name>
    <dbReference type="NCBI Taxonomy" id="153919"/>
    <lineage>
        <taxon>Eukaryota</taxon>
        <taxon>Fungi</taxon>
        <taxon>Dikarya</taxon>
        <taxon>Basidiomycota</taxon>
        <taxon>Agaricomycotina</taxon>
        <taxon>Agaricomycetes</taxon>
        <taxon>Agaricomycetidae</taxon>
        <taxon>Agaricales</taxon>
        <taxon>Marasmiineae</taxon>
        <taxon>Omphalotaceae</taxon>
        <taxon>Lentinula</taxon>
    </lineage>
</organism>
<dbReference type="InterPro" id="IPR013087">
    <property type="entry name" value="Znf_C2H2_type"/>
</dbReference>
<protein>
    <recommendedName>
        <fullName evidence="6">C2H2-type domain-containing protein</fullName>
    </recommendedName>
</protein>
<dbReference type="PANTHER" id="PTHR24408">
    <property type="entry name" value="ZINC FINGER PROTEIN"/>
    <property type="match status" value="1"/>
</dbReference>
<keyword evidence="1" id="KW-0479">Metal-binding</keyword>
<dbReference type="PROSITE" id="PS00028">
    <property type="entry name" value="ZINC_FINGER_C2H2_1"/>
    <property type="match status" value="2"/>
</dbReference>
<gene>
    <name evidence="7" type="ORF">F5878DRAFT_626522</name>
</gene>
<dbReference type="GO" id="GO:0000981">
    <property type="term" value="F:DNA-binding transcription factor activity, RNA polymerase II-specific"/>
    <property type="evidence" value="ECO:0007669"/>
    <property type="project" value="TreeGrafter"/>
</dbReference>
<dbReference type="GO" id="GO:0005634">
    <property type="term" value="C:nucleus"/>
    <property type="evidence" value="ECO:0007669"/>
    <property type="project" value="TreeGrafter"/>
</dbReference>
<dbReference type="GO" id="GO:0043565">
    <property type="term" value="F:sequence-specific DNA binding"/>
    <property type="evidence" value="ECO:0007669"/>
    <property type="project" value="TreeGrafter"/>
</dbReference>
<keyword evidence="3 5" id="KW-0863">Zinc-finger</keyword>
<evidence type="ECO:0000259" key="6">
    <source>
        <dbReference type="PROSITE" id="PS50157"/>
    </source>
</evidence>
<reference evidence="7" key="1">
    <citation type="submission" date="2022-08" db="EMBL/GenBank/DDBJ databases">
        <authorList>
            <consortium name="DOE Joint Genome Institute"/>
            <person name="Min B."/>
            <person name="Riley R."/>
            <person name="Sierra-Patev S."/>
            <person name="Naranjo-Ortiz M."/>
            <person name="Looney B."/>
            <person name="Konkel Z."/>
            <person name="Slot J.C."/>
            <person name="Sakamoto Y."/>
            <person name="Steenwyk J.L."/>
            <person name="Rokas A."/>
            <person name="Carro J."/>
            <person name="Camarero S."/>
            <person name="Ferreira P."/>
            <person name="Molpeceres G."/>
            <person name="Ruiz-Duenas F.J."/>
            <person name="Serrano A."/>
            <person name="Henrissat B."/>
            <person name="Drula E."/>
            <person name="Hughes K.W."/>
            <person name="Mata J.L."/>
            <person name="Ishikawa N.K."/>
            <person name="Vargas-Isla R."/>
            <person name="Ushijima S."/>
            <person name="Smith C.A."/>
            <person name="Ahrendt S."/>
            <person name="Andreopoulos W."/>
            <person name="He G."/>
            <person name="Labutti K."/>
            <person name="Lipzen A."/>
            <person name="Ng V."/>
            <person name="Sandor L."/>
            <person name="Barry K."/>
            <person name="Martinez A.T."/>
            <person name="Xiao Y."/>
            <person name="Gibbons J.G."/>
            <person name="Terashima K."/>
            <person name="Hibbett D.S."/>
            <person name="Grigoriev I.V."/>
        </authorList>
    </citation>
    <scope>NUCLEOTIDE SEQUENCE</scope>
    <source>
        <strain evidence="7">TFB9207</strain>
    </source>
</reference>
<sequence length="318" mass="34727">MSDYSFDSPYDIFSFVDYAKPHNEEAGLYSNAGDDVQAPSLDEFDADLDAALTGTATDNIDLSNLVGLNPPIQLPGFDSYRPGPPSTFTFSSESSYDSPSTLSESSYSESIYGYSPHEVEVQNFQKTLDELDSLALQACIDPAPLKSASSLSPPAYAPPIAGLFGLQSSLSDYGPTTGNYFNQLESYGTMANANASTEQLGSQIALRPYTDDTRRENSRKKYKCTICTRAFDRAFNLKTHMETHDPHRKKPHKCQVCGRAFSRKHDLGRHVTSLHKETNALTRSVGVGEGTRTWCDNCGKSSVGNCGACKCIQADEVK</sequence>
<evidence type="ECO:0000256" key="5">
    <source>
        <dbReference type="PROSITE-ProRule" id="PRU00042"/>
    </source>
</evidence>
<name>A0AA38P432_9AGAR</name>
<evidence type="ECO:0000256" key="2">
    <source>
        <dbReference type="ARBA" id="ARBA00022737"/>
    </source>
</evidence>
<dbReference type="PANTHER" id="PTHR24408:SF58">
    <property type="entry name" value="TRANSCRIPTION FACTOR (TFIIIA), PUTATIVE (AFU_ORTHOLOGUE AFUA_1G05150)-RELATED"/>
    <property type="match status" value="1"/>
</dbReference>
<dbReference type="GO" id="GO:0008270">
    <property type="term" value="F:zinc ion binding"/>
    <property type="evidence" value="ECO:0007669"/>
    <property type="project" value="UniProtKB-KW"/>
</dbReference>
<feature type="domain" description="C2H2-type" evidence="6">
    <location>
        <begin position="222"/>
        <end position="249"/>
    </location>
</feature>
<feature type="domain" description="C2H2-type" evidence="6">
    <location>
        <begin position="252"/>
        <end position="280"/>
    </location>
</feature>